<sequence length="645" mass="74445">MNTILKKFDEKNIEIIQLFLSSMSFVMFFLALFSSFRYEQSGDMRFSRFVFWGIGLVFFFCAYVIHSEKIKDQLRIILGVVSIIELLLIPSFGILIKESAVFALFSYAGTLFLSIILFVIDRSFWKTVLIKKKTLCIISAAILILLASIQYISHNTVYFLWDSHDMFELVSANDIYSLWDFSRLSLSDHVSYSYAAMCTVFKLLIGDTMVGQALFGVILYATGVYGFYKCVVLFCSSASKNDIAVQVVLTALFACSPYMLGMITYSYPDYAMWCVMPILVYALYTKKYLLTVFIGYFFIFCKETAMISYVLFIFGFYIVDLIKSKKIFYKFHKYIIMAIPCFMWLIAYYLVGHWEGNGAFEIDLNYIKDKLLSLLAINFNWLLIVLALFVFIIGVIKKVQINKSISLIPMLFSMIAFLIFSVLFKTINHPRYIDALVAQIYLVVAYILINYIDKKAVKISISAALIMLLFIQSFATIDPLMLKLFPNINVGSKTLITTSEILSDGMAYNRQYQGWGKVVDMALEDVMNDDSAKLYLPAVANATWHFDAMGWYENLNNRTEINYTDYWNPKRKTRMTDCDNGQEYSVHVISEEHIFDFGPDRTGYYLYSPLYGGEIAELIKNNYAFEENSFSYKGWLVYRIKFGNL</sequence>
<feature type="transmembrane region" description="Helical" evidence="1">
    <location>
        <begin position="46"/>
        <end position="65"/>
    </location>
</feature>
<evidence type="ECO:0000313" key="2">
    <source>
        <dbReference type="EMBL" id="SCY21070.1"/>
    </source>
</evidence>
<keyword evidence="3" id="KW-1185">Reference proteome</keyword>
<reference evidence="3" key="1">
    <citation type="submission" date="2016-10" db="EMBL/GenBank/DDBJ databases">
        <authorList>
            <person name="Varghese N."/>
            <person name="Submissions S."/>
        </authorList>
    </citation>
    <scope>NUCLEOTIDE SEQUENCE [LARGE SCALE GENOMIC DNA]</scope>
    <source>
        <strain evidence="3">XBD2006</strain>
    </source>
</reference>
<protein>
    <recommendedName>
        <fullName evidence="4">Glycosyltransferase RgtA/B/C/D-like domain-containing protein</fullName>
    </recommendedName>
</protein>
<feature type="transmembrane region" description="Helical" evidence="1">
    <location>
        <begin position="102"/>
        <end position="122"/>
    </location>
</feature>
<organism evidence="2 3">
    <name type="scientific">Butyrivibrio hungatei</name>
    <dbReference type="NCBI Taxonomy" id="185008"/>
    <lineage>
        <taxon>Bacteria</taxon>
        <taxon>Bacillati</taxon>
        <taxon>Bacillota</taxon>
        <taxon>Clostridia</taxon>
        <taxon>Lachnospirales</taxon>
        <taxon>Lachnospiraceae</taxon>
        <taxon>Butyrivibrio</taxon>
    </lineage>
</organism>
<dbReference type="AlphaFoldDB" id="A0A1G5E2T0"/>
<feature type="transmembrane region" description="Helical" evidence="1">
    <location>
        <begin position="288"/>
        <end position="319"/>
    </location>
</feature>
<evidence type="ECO:0000256" key="1">
    <source>
        <dbReference type="SAM" id="Phobius"/>
    </source>
</evidence>
<evidence type="ECO:0000313" key="3">
    <source>
        <dbReference type="Proteomes" id="UP000183047"/>
    </source>
</evidence>
<feature type="transmembrane region" description="Helical" evidence="1">
    <location>
        <begin position="331"/>
        <end position="351"/>
    </location>
</feature>
<gene>
    <name evidence="2" type="ORF">SAMN02910451_01743</name>
</gene>
<feature type="transmembrane region" description="Helical" evidence="1">
    <location>
        <begin position="433"/>
        <end position="452"/>
    </location>
</feature>
<feature type="transmembrane region" description="Helical" evidence="1">
    <location>
        <begin position="459"/>
        <end position="477"/>
    </location>
</feature>
<keyword evidence="1" id="KW-0472">Membrane</keyword>
<feature type="transmembrane region" description="Helical" evidence="1">
    <location>
        <begin position="371"/>
        <end position="395"/>
    </location>
</feature>
<proteinExistence type="predicted"/>
<feature type="transmembrane region" description="Helical" evidence="1">
    <location>
        <begin position="247"/>
        <end position="268"/>
    </location>
</feature>
<evidence type="ECO:0008006" key="4">
    <source>
        <dbReference type="Google" id="ProtNLM"/>
    </source>
</evidence>
<keyword evidence="1" id="KW-1133">Transmembrane helix</keyword>
<feature type="transmembrane region" description="Helical" evidence="1">
    <location>
        <begin position="12"/>
        <end position="34"/>
    </location>
</feature>
<name>A0A1G5E2T0_9FIRM</name>
<dbReference type="Proteomes" id="UP000183047">
    <property type="component" value="Unassembled WGS sequence"/>
</dbReference>
<dbReference type="EMBL" id="FMUR01000010">
    <property type="protein sequence ID" value="SCY21070.1"/>
    <property type="molecule type" value="Genomic_DNA"/>
</dbReference>
<accession>A0A1G5E2T0</accession>
<feature type="transmembrane region" description="Helical" evidence="1">
    <location>
        <begin position="77"/>
        <end position="96"/>
    </location>
</feature>
<keyword evidence="1" id="KW-0812">Transmembrane</keyword>
<feature type="transmembrane region" description="Helical" evidence="1">
    <location>
        <begin position="407"/>
        <end position="427"/>
    </location>
</feature>
<feature type="transmembrane region" description="Helical" evidence="1">
    <location>
        <begin position="213"/>
        <end position="235"/>
    </location>
</feature>
<feature type="transmembrane region" description="Helical" evidence="1">
    <location>
        <begin position="134"/>
        <end position="153"/>
    </location>
</feature>